<dbReference type="InterPro" id="IPR052781">
    <property type="entry name" value="Cys_protease_inhibitor_I42"/>
</dbReference>
<dbReference type="SUPFAM" id="SSF141066">
    <property type="entry name" value="ICP-like"/>
    <property type="match status" value="1"/>
</dbReference>
<dbReference type="KEGG" id="cbd:CBUD_1363"/>
<feature type="signal peptide" evidence="3">
    <location>
        <begin position="1"/>
        <end position="37"/>
    </location>
</feature>
<dbReference type="InterPro" id="IPR036331">
    <property type="entry name" value="Chagasin-like_sf"/>
</dbReference>
<dbReference type="GO" id="GO:0004869">
    <property type="term" value="F:cysteine-type endopeptidase inhibitor activity"/>
    <property type="evidence" value="ECO:0007669"/>
    <property type="project" value="UniProtKB-KW"/>
</dbReference>
<evidence type="ECO:0000259" key="4">
    <source>
        <dbReference type="Pfam" id="PF09394"/>
    </source>
</evidence>
<feature type="domain" description="Proteinase inhibitor I42 chagasin" evidence="4">
    <location>
        <begin position="59"/>
        <end position="144"/>
    </location>
</feature>
<feature type="chain" id="PRO_5002740102" description="Proteinase inhibitor I42 chagasin domain-containing protein" evidence="3">
    <location>
        <begin position="38"/>
        <end position="160"/>
    </location>
</feature>
<reference evidence="5 6" key="1">
    <citation type="journal article" date="2009" name="Infect. Immun.">
        <title>Comparative genomics reveal extensive transposon-mediated genomic plasticity and diversity among potential effector proteins within the genus Coxiella.</title>
        <authorList>
            <person name="Beare P.A."/>
            <person name="Unsworth N."/>
            <person name="Andoh M."/>
            <person name="Voth D.E."/>
            <person name="Omsland A."/>
            <person name="Gilk S.D."/>
            <person name="Williams K.P."/>
            <person name="Sobral B.W."/>
            <person name="Kupko J.J.III."/>
            <person name="Porcella S.F."/>
            <person name="Samuel J.E."/>
            <person name="Heinzen R.A."/>
        </authorList>
    </citation>
    <scope>NUCLEOTIDE SEQUENCE [LARGE SCALE GENOMIC DNA]</scope>
    <source>
        <strain evidence="5 6">Dugway 5J108-111</strain>
    </source>
</reference>
<sequence length="160" mass="18144">MVRNPFWDIVRNGREKKTMRNILLSLFLLFSLTAALAAPETEFTYPNKPVVVSADSPHIVLKIKSNPTTGYSWFLVDYDHQLLSPESHQYIRPSGNLVGAPGFEIWQFAVNADAFRVPQVTKISLQSIRPWTVPVNGRKLKFVVIIHSEKTPALEKKEGQ</sequence>
<evidence type="ECO:0000313" key="5">
    <source>
        <dbReference type="EMBL" id="ABS77919.1"/>
    </source>
</evidence>
<dbReference type="RefSeq" id="WP_011997050.1">
    <property type="nucleotide sequence ID" value="NC_009727.1"/>
</dbReference>
<dbReference type="Proteomes" id="UP000008555">
    <property type="component" value="Chromosome"/>
</dbReference>
<dbReference type="PANTHER" id="PTHR36530:SF1">
    <property type="entry name" value="AMOEBIASIN-1"/>
    <property type="match status" value="1"/>
</dbReference>
<dbReference type="Pfam" id="PF09394">
    <property type="entry name" value="Inhibitor_I42"/>
    <property type="match status" value="1"/>
</dbReference>
<protein>
    <recommendedName>
        <fullName evidence="4">Proteinase inhibitor I42 chagasin domain-containing protein</fullName>
    </recommendedName>
</protein>
<evidence type="ECO:0000256" key="2">
    <source>
        <dbReference type="ARBA" id="ARBA00022704"/>
    </source>
</evidence>
<dbReference type="InterPro" id="IPR018990">
    <property type="entry name" value="Prot_inh_I42_chagasin"/>
</dbReference>
<evidence type="ECO:0000256" key="1">
    <source>
        <dbReference type="ARBA" id="ARBA00022690"/>
    </source>
</evidence>
<accession>A9KFX6</accession>
<dbReference type="PANTHER" id="PTHR36530">
    <property type="entry name" value="INHIBITOR OF CYSTEINE PEPTIDASE"/>
    <property type="match status" value="1"/>
</dbReference>
<dbReference type="HOGENOM" id="CLU_1812540_0_0_6"/>
<organism evidence="5 6">
    <name type="scientific">Coxiella burnetii (strain Dugway 5J108-111)</name>
    <dbReference type="NCBI Taxonomy" id="434922"/>
    <lineage>
        <taxon>Bacteria</taxon>
        <taxon>Pseudomonadati</taxon>
        <taxon>Pseudomonadota</taxon>
        <taxon>Gammaproteobacteria</taxon>
        <taxon>Legionellales</taxon>
        <taxon>Coxiellaceae</taxon>
        <taxon>Coxiella</taxon>
    </lineage>
</organism>
<dbReference type="EMBL" id="CP000733">
    <property type="protein sequence ID" value="ABS77919.1"/>
    <property type="molecule type" value="Genomic_DNA"/>
</dbReference>
<keyword evidence="1" id="KW-0646">Protease inhibitor</keyword>
<keyword evidence="3" id="KW-0732">Signal</keyword>
<dbReference type="Gene3D" id="2.60.40.2020">
    <property type="match status" value="1"/>
</dbReference>
<name>A9KFX6_COXBN</name>
<evidence type="ECO:0000313" key="6">
    <source>
        <dbReference type="Proteomes" id="UP000008555"/>
    </source>
</evidence>
<dbReference type="AlphaFoldDB" id="A9KFX6"/>
<keyword evidence="2" id="KW-0789">Thiol protease inhibitor</keyword>
<proteinExistence type="predicted"/>
<evidence type="ECO:0000256" key="3">
    <source>
        <dbReference type="SAM" id="SignalP"/>
    </source>
</evidence>
<gene>
    <name evidence="5" type="ordered locus">CBUD_1363</name>
</gene>